<dbReference type="InterPro" id="IPR007546">
    <property type="entry name" value="DUF503"/>
</dbReference>
<evidence type="ECO:0000313" key="2">
    <source>
        <dbReference type="EMBL" id="HGL18199.1"/>
    </source>
</evidence>
<gene>
    <name evidence="1" type="ORF">ENQ77_00225</name>
    <name evidence="2" type="ORF">ENU66_07730</name>
</gene>
<accession>A0A7C2K0G3</accession>
<protein>
    <submittedName>
        <fullName evidence="1">DUF503 domain-containing protein</fullName>
    </submittedName>
</protein>
<reference evidence="1" key="1">
    <citation type="journal article" date="2020" name="mSystems">
        <title>Genome- and Community-Level Interaction Insights into Carbon Utilization and Element Cycling Functions of Hydrothermarchaeota in Hydrothermal Sediment.</title>
        <authorList>
            <person name="Zhou Z."/>
            <person name="Liu Y."/>
            <person name="Xu W."/>
            <person name="Pan J."/>
            <person name="Luo Z.H."/>
            <person name="Li M."/>
        </authorList>
    </citation>
    <scope>NUCLEOTIDE SEQUENCE [LARGE SCALE GENOMIC DNA]</scope>
    <source>
        <strain evidence="1">SpSt-34</strain>
        <strain evidence="2">SpSt-69</strain>
    </source>
</reference>
<name>A0A7C2K0G3_UNCW3</name>
<dbReference type="Gene3D" id="3.30.70.1120">
    <property type="entry name" value="TT1725-like"/>
    <property type="match status" value="1"/>
</dbReference>
<dbReference type="PANTHER" id="PTHR36441:SF1">
    <property type="entry name" value="DUF503 DOMAIN-CONTAINING PROTEIN"/>
    <property type="match status" value="1"/>
</dbReference>
<dbReference type="Pfam" id="PF04456">
    <property type="entry name" value="DUF503"/>
    <property type="match status" value="1"/>
</dbReference>
<organism evidence="1">
    <name type="scientific">candidate division WOR-3 bacterium</name>
    <dbReference type="NCBI Taxonomy" id="2052148"/>
    <lineage>
        <taxon>Bacteria</taxon>
        <taxon>Bacteria division WOR-3</taxon>
    </lineage>
</organism>
<comment type="caution">
    <text evidence="1">The sequence shown here is derived from an EMBL/GenBank/DDBJ whole genome shotgun (WGS) entry which is preliminary data.</text>
</comment>
<dbReference type="EMBL" id="DTDJ01000047">
    <property type="protein sequence ID" value="HGL18199.1"/>
    <property type="molecule type" value="Genomic_DNA"/>
</dbReference>
<dbReference type="InterPro" id="IPR036746">
    <property type="entry name" value="TT1725-like_sf"/>
</dbReference>
<proteinExistence type="predicted"/>
<sequence length="93" mass="10659">MLVGILVVDLYLPTCNSLKEKRSILKRLKDRVRNNFNVSISEIDEHDVWRRAQLGIACISNNGKDANQLLNRVVNFIESEAVAEVLDYKINFV</sequence>
<dbReference type="SUPFAM" id="SSF103007">
    <property type="entry name" value="Hypothetical protein TT1725"/>
    <property type="match status" value="1"/>
</dbReference>
<evidence type="ECO:0000313" key="1">
    <source>
        <dbReference type="EMBL" id="HEN27108.1"/>
    </source>
</evidence>
<dbReference type="PANTHER" id="PTHR36441">
    <property type="entry name" value="HYPOTHETICAL CYTOSOLIC PROTEIN"/>
    <property type="match status" value="1"/>
</dbReference>
<dbReference type="AlphaFoldDB" id="A0A7C2K0G3"/>
<dbReference type="EMBL" id="DSOL01000003">
    <property type="protein sequence ID" value="HEN27108.1"/>
    <property type="molecule type" value="Genomic_DNA"/>
</dbReference>